<gene>
    <name evidence="2" type="ORF">GCM10011323_22070</name>
</gene>
<proteinExistence type="predicted"/>
<dbReference type="Proteomes" id="UP000634043">
    <property type="component" value="Unassembled WGS sequence"/>
</dbReference>
<evidence type="ECO:0000313" key="3">
    <source>
        <dbReference type="Proteomes" id="UP000634043"/>
    </source>
</evidence>
<dbReference type="RefSeq" id="WP_188501597.1">
    <property type="nucleotide sequence ID" value="NZ_BMFP01000004.1"/>
</dbReference>
<organism evidence="2 3">
    <name type="scientific">Pontibacter amylolyticus</name>
    <dbReference type="NCBI Taxonomy" id="1424080"/>
    <lineage>
        <taxon>Bacteria</taxon>
        <taxon>Pseudomonadati</taxon>
        <taxon>Bacteroidota</taxon>
        <taxon>Cytophagia</taxon>
        <taxon>Cytophagales</taxon>
        <taxon>Hymenobacteraceae</taxon>
        <taxon>Pontibacter</taxon>
    </lineage>
</organism>
<dbReference type="InterPro" id="IPR016181">
    <property type="entry name" value="Acyl_CoA_acyltransferase"/>
</dbReference>
<feature type="domain" description="BioF2-like acetyltransferase" evidence="1">
    <location>
        <begin position="194"/>
        <end position="337"/>
    </location>
</feature>
<dbReference type="InterPro" id="IPR038740">
    <property type="entry name" value="BioF2-like_GNAT_dom"/>
</dbReference>
<dbReference type="SUPFAM" id="SSF55729">
    <property type="entry name" value="Acyl-CoA N-acyltransferases (Nat)"/>
    <property type="match status" value="1"/>
</dbReference>
<name>A0ABQ1W6H3_9BACT</name>
<keyword evidence="3" id="KW-1185">Reference proteome</keyword>
<accession>A0ABQ1W6H3</accession>
<dbReference type="EMBL" id="BMFP01000004">
    <property type="protein sequence ID" value="GGG17420.1"/>
    <property type="molecule type" value="Genomic_DNA"/>
</dbReference>
<evidence type="ECO:0000313" key="2">
    <source>
        <dbReference type="EMBL" id="GGG17420.1"/>
    </source>
</evidence>
<reference evidence="3" key="1">
    <citation type="journal article" date="2019" name="Int. J. Syst. Evol. Microbiol.">
        <title>The Global Catalogue of Microorganisms (GCM) 10K type strain sequencing project: providing services to taxonomists for standard genome sequencing and annotation.</title>
        <authorList>
            <consortium name="The Broad Institute Genomics Platform"/>
            <consortium name="The Broad Institute Genome Sequencing Center for Infectious Disease"/>
            <person name="Wu L."/>
            <person name="Ma J."/>
        </authorList>
    </citation>
    <scope>NUCLEOTIDE SEQUENCE [LARGE SCALE GENOMIC DNA]</scope>
    <source>
        <strain evidence="3">CGMCC 1.12749</strain>
    </source>
</reference>
<comment type="caution">
    <text evidence="2">The sequence shown here is derived from an EMBL/GenBank/DDBJ whole genome shotgun (WGS) entry which is preliminary data.</text>
</comment>
<evidence type="ECO:0000259" key="1">
    <source>
        <dbReference type="Pfam" id="PF13480"/>
    </source>
</evidence>
<dbReference type="Pfam" id="PF13480">
    <property type="entry name" value="Acetyltransf_6"/>
    <property type="match status" value="1"/>
</dbReference>
<protein>
    <recommendedName>
        <fullName evidence="1">BioF2-like acetyltransferase domain-containing protein</fullName>
    </recommendedName>
</protein>
<sequence length="580" mass="67212">MPTNTLYQPIKTDTSARTIELLSGQEVLDLISEQDFVKQWDWLYQACPWSTVFQSSRFVIAWYHTYEKEYLPIMVKDTQDDRLTGLLMLALPKSLPTKSNIHNKHPLIMGAGMYDAEYQTWLALPLQSDEFISQAFREVKKRFPKKDILLRFLPPQVPLDWISKNPHWKQKIELQAFKRPIMDLQAPDVTQMFRKAEFRNKLNRLKRLGNFRFEQITELATLQSILGEITIQYDFRQGAMFNMNQFRDNPLKAAFLLEMFKQELLHATVLRADNKIIACIMAVQGGEWVHLAGINVHSPFYANYSPGFVHFLMLGQWLSQEGITYFDLTPGGDPYKERMANRHDKVHELVICNNLPYRAKRFLRKSKHNLLTKVGIRPMAFDLSVDKRLYLLKGKIRAFIQQGLFSSIVRQIKTSFMGSSPRILRIAPLNETFYDPLEVHQNNLGDLLYFEQNGGSKTRWEFTEDAMRRFEVGQQAYSWSENGRLLACVWVGIVKPEQIENGLPEGAALLENLYCHAAGRTKVVNFLNAVAARIAEKESRPMFLVTNRNDPTLDKAMEQDLKVYVSRTECYYINSQQGAA</sequence>